<reference evidence="2 3" key="1">
    <citation type="submission" date="2023-07" db="EMBL/GenBank/DDBJ databases">
        <title>Sorghum-associated microbial communities from plants grown in Nebraska, USA.</title>
        <authorList>
            <person name="Schachtman D."/>
        </authorList>
    </citation>
    <scope>NUCLEOTIDE SEQUENCE [LARGE SCALE GENOMIC DNA]</scope>
    <source>
        <strain evidence="2 3">BE310</strain>
    </source>
</reference>
<dbReference type="Pfam" id="PF13185">
    <property type="entry name" value="GAF_2"/>
    <property type="match status" value="1"/>
</dbReference>
<sequence>MNAATQPERRSLKLRDVRRLLEGVIPPAMCSVGADGMPHVNYLSHAEYIDDEHVALTYQFLNRARANILATGRVALSVEDPFTGVSVLLQLRYERTDTEGPVFERLRAKLAGIAAQTGMEKVFHLRGADVYRVESLRKLDPVHPLPSMAPRCDLATGVRRLSEQLAEAADLRSLLTAFIDGLQRDLRITHAIVWLLDEQRQGLYTLASIGYEQAGSGAELPLAEAGLAGVALRENVPIRIGHMSQMYSYGMSWRAKAEQLGLQAAMADTIPLPGLANPRSQLAVPLRARGRTVGALLVESESDQFFSYDDEDALTAVGAQLAQGLAALRTAELVEEPVTAPAAADTQAGGSAPLRVRHYPRDHSVFVNDQYLIKGVAGAIIAKLVRDQIDSGREAFSTRELRLAGGDLRLPEVQDNLGVRLLLLERRLAERDFGLHIERCGRGQYRLIADGPLSLATEG</sequence>
<comment type="caution">
    <text evidence="2">The sequence shown here is derived from an EMBL/GenBank/DDBJ whole genome shotgun (WGS) entry which is preliminary data.</text>
</comment>
<dbReference type="InterPro" id="IPR003018">
    <property type="entry name" value="GAF"/>
</dbReference>
<dbReference type="Gene3D" id="3.30.450.40">
    <property type="match status" value="1"/>
</dbReference>
<evidence type="ECO:0000259" key="1">
    <source>
        <dbReference type="SMART" id="SM00065"/>
    </source>
</evidence>
<gene>
    <name evidence="2" type="ORF">J2X16_001430</name>
</gene>
<evidence type="ECO:0000313" key="3">
    <source>
        <dbReference type="Proteomes" id="UP001180536"/>
    </source>
</evidence>
<evidence type="ECO:0000313" key="2">
    <source>
        <dbReference type="EMBL" id="MDR7296091.1"/>
    </source>
</evidence>
<dbReference type="PANTHER" id="PTHR40660:SF1">
    <property type="entry name" value="5'-PHOSPHATE OXIDASE PUTATIVE DOMAIN-CONTAINING PROTEIN-RELATED"/>
    <property type="match status" value="1"/>
</dbReference>
<protein>
    <recommendedName>
        <fullName evidence="1">GAF domain-containing protein</fullName>
    </recommendedName>
</protein>
<name>A0ABU1Z8N7_9BURK</name>
<dbReference type="SUPFAM" id="SSF55781">
    <property type="entry name" value="GAF domain-like"/>
    <property type="match status" value="1"/>
</dbReference>
<dbReference type="SMART" id="SM00065">
    <property type="entry name" value="GAF"/>
    <property type="match status" value="1"/>
</dbReference>
<proteinExistence type="predicted"/>
<dbReference type="Gene3D" id="2.30.110.10">
    <property type="entry name" value="Electron Transport, Fmn-binding Protein, Chain A"/>
    <property type="match status" value="1"/>
</dbReference>
<dbReference type="InterPro" id="IPR012349">
    <property type="entry name" value="Split_barrel_FMN-bd"/>
</dbReference>
<dbReference type="EMBL" id="JAVDXQ010000002">
    <property type="protein sequence ID" value="MDR7296091.1"/>
    <property type="molecule type" value="Genomic_DNA"/>
</dbReference>
<dbReference type="SUPFAM" id="SSF50475">
    <property type="entry name" value="FMN-binding split barrel"/>
    <property type="match status" value="1"/>
</dbReference>
<keyword evidence="3" id="KW-1185">Reference proteome</keyword>
<dbReference type="InterPro" id="IPR029016">
    <property type="entry name" value="GAF-like_dom_sf"/>
</dbReference>
<dbReference type="Proteomes" id="UP001180536">
    <property type="component" value="Unassembled WGS sequence"/>
</dbReference>
<feature type="domain" description="GAF" evidence="1">
    <location>
        <begin position="170"/>
        <end position="335"/>
    </location>
</feature>
<organism evidence="2 3">
    <name type="scientific">Pelomonas aquatica</name>
    <dbReference type="NCBI Taxonomy" id="431058"/>
    <lineage>
        <taxon>Bacteria</taxon>
        <taxon>Pseudomonadati</taxon>
        <taxon>Pseudomonadota</taxon>
        <taxon>Betaproteobacteria</taxon>
        <taxon>Burkholderiales</taxon>
        <taxon>Sphaerotilaceae</taxon>
        <taxon>Roseateles</taxon>
    </lineage>
</organism>
<dbReference type="RefSeq" id="WP_056873730.1">
    <property type="nucleotide sequence ID" value="NZ_JAVDXQ010000002.1"/>
</dbReference>
<dbReference type="PANTHER" id="PTHR40660">
    <property type="entry name" value="5'-PHOSPHATE OXIDASE PUTATIVE DOMAIN-CONTAINING PROTEIN-RELATED"/>
    <property type="match status" value="1"/>
</dbReference>
<accession>A0ABU1Z8N7</accession>